<proteinExistence type="predicted"/>
<evidence type="ECO:0000256" key="2">
    <source>
        <dbReference type="ARBA" id="ARBA00004286"/>
    </source>
</evidence>
<evidence type="ECO:0000259" key="7">
    <source>
        <dbReference type="PROSITE" id="PS50815"/>
    </source>
</evidence>
<accession>A0ABX6EVA6</accession>
<protein>
    <submittedName>
        <fullName evidence="8">Meiosis-specific protein HOP1</fullName>
    </submittedName>
</protein>
<evidence type="ECO:0000256" key="3">
    <source>
        <dbReference type="ARBA" id="ARBA00022454"/>
    </source>
</evidence>
<organism evidence="8 9">
    <name type="scientific">Kluyveromyces marxianus</name>
    <name type="common">Yeast</name>
    <name type="synonym">Candida kefyr</name>
    <dbReference type="NCBI Taxonomy" id="4911"/>
    <lineage>
        <taxon>Eukaryota</taxon>
        <taxon>Fungi</taxon>
        <taxon>Dikarya</taxon>
        <taxon>Ascomycota</taxon>
        <taxon>Saccharomycotina</taxon>
        <taxon>Saccharomycetes</taxon>
        <taxon>Saccharomycetales</taxon>
        <taxon>Saccharomycetaceae</taxon>
        <taxon>Kluyveromyces</taxon>
    </lineage>
</organism>
<dbReference type="PANTHER" id="PTHR48225">
    <property type="entry name" value="HORMA DOMAIN-CONTAINING PROTEIN 1"/>
    <property type="match status" value="1"/>
</dbReference>
<evidence type="ECO:0000256" key="6">
    <source>
        <dbReference type="SAM" id="MobiDB-lite"/>
    </source>
</evidence>
<feature type="compositionally biased region" description="Basic residues" evidence="6">
    <location>
        <begin position="564"/>
        <end position="580"/>
    </location>
</feature>
<sequence>MSTIQKVRQREEVAIKNAISQDQSQKLVQTMITMCFGCLAFLRGLFPDDNFVDQKFVPEKCNKDYDKFSASSIRIKTLVRDKSEEADLFLDWLENGVFQSLKKGYLKAISLGIFIDENNPNDLIETYLFSFKYSQDSISISINDQTDTISLLDSRKMVQQLMRRFIIITQSLDPLPEKRFLTMRLMFNENAPSEYQPKLFKDATKEPPTLITLPKGNELETFSVGSLNTSVHKVGLKVLSLADNAIQQQLTTGPTTQLDPFDMLEENIELPQETPENSQMTMQSQTTKMLQNYLKSSPAKCQPTQAMQSEEKTTVTEAVTKQRQLRCMSCKKFLLAICYGNESRRFIPECVECLTDGKLDTNSRNFQRFMTTRKIYRYMAKKPDFPHSFSDLVSVISGASASASDKSIVSDSLSVLLMDEVFLVEEDVRVSYSGTQLRSSGFIEVDTDEIVSPSGPLKRGKYAWTFMLHSAKAHSFYTEHYAKTEAQLQQLLKECSDTFQKMRETLVNNESSNSLALHKLNINDTEKTSLGNDSVVKKRSYNDDIDDETQGESDLDTQDNQHQGKVRKISVSKKTLKSAW</sequence>
<evidence type="ECO:0000256" key="4">
    <source>
        <dbReference type="ARBA" id="ARBA00023242"/>
    </source>
</evidence>
<dbReference type="PANTHER" id="PTHR48225:SF7">
    <property type="entry name" value="MEIOSIS-SPECIFIC PROTEIN HOP1"/>
    <property type="match status" value="1"/>
</dbReference>
<dbReference type="SUPFAM" id="SSF56019">
    <property type="entry name" value="The spindle assembly checkpoint protein mad2"/>
    <property type="match status" value="1"/>
</dbReference>
<dbReference type="InterPro" id="IPR051294">
    <property type="entry name" value="HORMA_MeioticProgression"/>
</dbReference>
<evidence type="ECO:0000256" key="1">
    <source>
        <dbReference type="ARBA" id="ARBA00004123"/>
    </source>
</evidence>
<keyword evidence="5" id="KW-0469">Meiosis</keyword>
<dbReference type="Proteomes" id="UP000422736">
    <property type="component" value="Chromosome 4"/>
</dbReference>
<feature type="region of interest" description="Disordered" evidence="6">
    <location>
        <begin position="531"/>
        <end position="580"/>
    </location>
</feature>
<dbReference type="InterPro" id="IPR003511">
    <property type="entry name" value="HORMA_dom"/>
</dbReference>
<dbReference type="InterPro" id="IPR036570">
    <property type="entry name" value="HORMA_dom_sf"/>
</dbReference>
<dbReference type="PROSITE" id="PS50815">
    <property type="entry name" value="HORMA"/>
    <property type="match status" value="1"/>
</dbReference>
<dbReference type="Gene3D" id="3.30.900.10">
    <property type="entry name" value="HORMA domain"/>
    <property type="match status" value="1"/>
</dbReference>
<keyword evidence="3" id="KW-0158">Chromosome</keyword>
<feature type="domain" description="HORMA" evidence="7">
    <location>
        <begin position="22"/>
        <end position="238"/>
    </location>
</feature>
<comment type="subcellular location">
    <subcellularLocation>
        <location evidence="2">Chromosome</location>
    </subcellularLocation>
    <subcellularLocation>
        <location evidence="1">Nucleus</location>
    </subcellularLocation>
</comment>
<evidence type="ECO:0000313" key="8">
    <source>
        <dbReference type="EMBL" id="QGN16166.1"/>
    </source>
</evidence>
<keyword evidence="4" id="KW-0539">Nucleus</keyword>
<dbReference type="Pfam" id="PF02301">
    <property type="entry name" value="HORMA"/>
    <property type="match status" value="1"/>
</dbReference>
<name>A0ABX6EVA6_KLUMA</name>
<evidence type="ECO:0000256" key="5">
    <source>
        <dbReference type="ARBA" id="ARBA00023254"/>
    </source>
</evidence>
<reference evidence="8 9" key="1">
    <citation type="submission" date="2016-03" db="EMBL/GenBank/DDBJ databases">
        <title>How can Kluyveromyces marxianus grow so fast - potential evolutionary course in Saccharomyces Complex revealed by comparative genomics.</title>
        <authorList>
            <person name="Mo W."/>
            <person name="Lu W."/>
            <person name="Yang X."/>
            <person name="Qi J."/>
            <person name="Lv H."/>
        </authorList>
    </citation>
    <scope>NUCLEOTIDE SEQUENCE [LARGE SCALE GENOMIC DNA]</scope>
    <source>
        <strain evidence="8 9">FIM1</strain>
    </source>
</reference>
<evidence type="ECO:0000313" key="9">
    <source>
        <dbReference type="Proteomes" id="UP000422736"/>
    </source>
</evidence>
<dbReference type="EMBL" id="CP015057">
    <property type="protein sequence ID" value="QGN16166.1"/>
    <property type="molecule type" value="Genomic_DNA"/>
</dbReference>
<gene>
    <name evidence="8" type="primary">HOP1</name>
    <name evidence="8" type="ORF">FIM1_2868</name>
</gene>
<feature type="compositionally biased region" description="Acidic residues" evidence="6">
    <location>
        <begin position="543"/>
        <end position="557"/>
    </location>
</feature>
<keyword evidence="9" id="KW-1185">Reference proteome</keyword>